<evidence type="ECO:0008006" key="3">
    <source>
        <dbReference type="Google" id="ProtNLM"/>
    </source>
</evidence>
<accession>A0A6G1VLJ7</accession>
<gene>
    <name evidence="1" type="ORF">F7D25_03645</name>
</gene>
<protein>
    <recommendedName>
        <fullName evidence="3">DUF4747 family protein</fullName>
    </recommendedName>
</protein>
<sequence>MATPTARIFVYRLSFESYLKDLNDEPSVESMKDLADELFDLIDEKLSFQDGKGRSVEADNLTKFGKEMLYFRMEKQSQRTLNAEKSHKENHVMDFPYFSVVFDFRHSDDYILMGIEHKSAAFQDIDYVRKNIEVCLDELFRKKQPYNVRIRPISIKDEFWKKVRLLCSNGKDRLQSIGLQIPNIKTSFPLSVNERERMMLEEFLKYGMGIRATYANFDYGLPEDASVSEVEEYFDMMSHIACKNGYEIKATLDSGRVISSAKDSAASYPLDKSIIADVNDEVEEKLPFQEQRKKLAAWFDEIYPDLKLIEQEEQNAGKNKRHIKK</sequence>
<dbReference type="Proteomes" id="UP000477980">
    <property type="component" value="Unassembled WGS sequence"/>
</dbReference>
<proteinExistence type="predicted"/>
<dbReference type="AlphaFoldDB" id="A0A6G1VLJ7"/>
<organism evidence="1 2">
    <name type="scientific">Segatella copri</name>
    <dbReference type="NCBI Taxonomy" id="165179"/>
    <lineage>
        <taxon>Bacteria</taxon>
        <taxon>Pseudomonadati</taxon>
        <taxon>Bacteroidota</taxon>
        <taxon>Bacteroidia</taxon>
        <taxon>Bacteroidales</taxon>
        <taxon>Prevotellaceae</taxon>
        <taxon>Segatella</taxon>
    </lineage>
</organism>
<comment type="caution">
    <text evidence="1">The sequence shown here is derived from an EMBL/GenBank/DDBJ whole genome shotgun (WGS) entry which is preliminary data.</text>
</comment>
<dbReference type="RefSeq" id="WP_153090011.1">
    <property type="nucleotide sequence ID" value="NZ_VZAH01000040.1"/>
</dbReference>
<evidence type="ECO:0000313" key="2">
    <source>
        <dbReference type="Proteomes" id="UP000477980"/>
    </source>
</evidence>
<evidence type="ECO:0000313" key="1">
    <source>
        <dbReference type="EMBL" id="MQP13521.1"/>
    </source>
</evidence>
<reference evidence="1 2" key="1">
    <citation type="submission" date="2019-09" db="EMBL/GenBank/DDBJ databases">
        <title>Distinct polysaccharide growth profiles of human intestinal Prevotella copri isolates.</title>
        <authorList>
            <person name="Fehlner-Peach H."/>
            <person name="Magnabosco C."/>
            <person name="Raghavan V."/>
            <person name="Scher J.U."/>
            <person name="Tett A."/>
            <person name="Cox L.M."/>
            <person name="Gottsegen C."/>
            <person name="Watters A."/>
            <person name="Wiltshire- Gordon J.D."/>
            <person name="Segata N."/>
            <person name="Bonneau R."/>
            <person name="Littman D.R."/>
        </authorList>
    </citation>
    <scope>NUCLEOTIDE SEQUENCE [LARGE SCALE GENOMIC DNA]</scope>
    <source>
        <strain evidence="2">iAA917</strain>
    </source>
</reference>
<dbReference type="EMBL" id="VZAH01000040">
    <property type="protein sequence ID" value="MQP13521.1"/>
    <property type="molecule type" value="Genomic_DNA"/>
</dbReference>
<name>A0A6G1VLJ7_9BACT</name>